<dbReference type="GO" id="GO:0052621">
    <property type="term" value="F:diguanylate cyclase activity"/>
    <property type="evidence" value="ECO:0007669"/>
    <property type="project" value="UniProtKB-EC"/>
</dbReference>
<dbReference type="Pfam" id="PF00990">
    <property type="entry name" value="GGDEF"/>
    <property type="match status" value="1"/>
</dbReference>
<dbReference type="InterPro" id="IPR013767">
    <property type="entry name" value="PAS_fold"/>
</dbReference>
<feature type="domain" description="GGDEF" evidence="6">
    <location>
        <begin position="326"/>
        <end position="462"/>
    </location>
</feature>
<dbReference type="PROSITE" id="PS50113">
    <property type="entry name" value="PAC"/>
    <property type="match status" value="1"/>
</dbReference>
<evidence type="ECO:0000256" key="3">
    <source>
        <dbReference type="ARBA" id="ARBA00034247"/>
    </source>
</evidence>
<proteinExistence type="predicted"/>
<dbReference type="AlphaFoldDB" id="R8AXK9"/>
<evidence type="ECO:0000256" key="1">
    <source>
        <dbReference type="ARBA" id="ARBA00001946"/>
    </source>
</evidence>
<gene>
    <name evidence="7" type="ORF">MARLIPOL_15512</name>
</gene>
<dbReference type="InterPro" id="IPR035965">
    <property type="entry name" value="PAS-like_dom_sf"/>
</dbReference>
<dbReference type="CDD" id="cd00130">
    <property type="entry name" value="PAS"/>
    <property type="match status" value="1"/>
</dbReference>
<dbReference type="eggNOG" id="COG3706">
    <property type="taxonomic scope" value="Bacteria"/>
</dbReference>
<accession>R8AXK9</accession>
<evidence type="ECO:0000313" key="7">
    <source>
        <dbReference type="EMBL" id="EON91070.1"/>
    </source>
</evidence>
<dbReference type="RefSeq" id="WP_012139287.1">
    <property type="nucleotide sequence ID" value="NZ_KE007327.1"/>
</dbReference>
<dbReference type="EC" id="2.7.7.65" evidence="2"/>
<dbReference type="Proteomes" id="UP000016540">
    <property type="component" value="Unassembled WGS sequence"/>
</dbReference>
<protein>
    <recommendedName>
        <fullName evidence="2">diguanylate cyclase</fullName>
        <ecNumber evidence="2">2.7.7.65</ecNumber>
    </recommendedName>
</protein>
<dbReference type="SUPFAM" id="SSF55073">
    <property type="entry name" value="Nucleotide cyclase"/>
    <property type="match status" value="1"/>
</dbReference>
<dbReference type="PATRIC" id="fig|1318628.3.peg.3101"/>
<feature type="domain" description="PAS" evidence="4">
    <location>
        <begin position="161"/>
        <end position="207"/>
    </location>
</feature>
<name>R8AXK9_9GAMM</name>
<evidence type="ECO:0000259" key="5">
    <source>
        <dbReference type="PROSITE" id="PS50113"/>
    </source>
</evidence>
<dbReference type="InterPro" id="IPR043128">
    <property type="entry name" value="Rev_trsase/Diguanyl_cyclase"/>
</dbReference>
<dbReference type="NCBIfam" id="TIGR00254">
    <property type="entry name" value="GGDEF"/>
    <property type="match status" value="1"/>
</dbReference>
<comment type="catalytic activity">
    <reaction evidence="3">
        <text>2 GTP = 3',3'-c-di-GMP + 2 diphosphate</text>
        <dbReference type="Rhea" id="RHEA:24898"/>
        <dbReference type="ChEBI" id="CHEBI:33019"/>
        <dbReference type="ChEBI" id="CHEBI:37565"/>
        <dbReference type="ChEBI" id="CHEBI:58805"/>
        <dbReference type="EC" id="2.7.7.65"/>
    </reaction>
</comment>
<dbReference type="SUPFAM" id="SSF55785">
    <property type="entry name" value="PYP-like sensor domain (PAS domain)"/>
    <property type="match status" value="1"/>
</dbReference>
<dbReference type="HOGENOM" id="CLU_590263_0_0_6"/>
<dbReference type="InterPro" id="IPR000700">
    <property type="entry name" value="PAS-assoc_C"/>
</dbReference>
<evidence type="ECO:0000259" key="6">
    <source>
        <dbReference type="PROSITE" id="PS50887"/>
    </source>
</evidence>
<reference evidence="7 8" key="1">
    <citation type="journal article" date="2013" name="Genome Announc.">
        <title>Draft Genome Sequence of the Moderately Halophilic Bacterium Marinobacter lipolyticus Strain SM19.</title>
        <authorList>
            <person name="Papke R.T."/>
            <person name="de la Haba R.R."/>
            <person name="Infante-Dominguez C."/>
            <person name="Perez D."/>
            <person name="Sanchez-Porro C."/>
            <person name="Lapierre P."/>
            <person name="Ventosa A."/>
        </authorList>
    </citation>
    <scope>NUCLEOTIDE SEQUENCE [LARGE SCALE GENOMIC DNA]</scope>
    <source>
        <strain evidence="7 8">SM19</strain>
    </source>
</reference>
<dbReference type="Pfam" id="PF00989">
    <property type="entry name" value="PAS"/>
    <property type="match status" value="1"/>
</dbReference>
<dbReference type="InterPro" id="IPR029787">
    <property type="entry name" value="Nucleotide_cyclase"/>
</dbReference>
<dbReference type="InterPro" id="IPR000014">
    <property type="entry name" value="PAS"/>
</dbReference>
<evidence type="ECO:0000256" key="2">
    <source>
        <dbReference type="ARBA" id="ARBA00012528"/>
    </source>
</evidence>
<dbReference type="PROSITE" id="PS50887">
    <property type="entry name" value="GGDEF"/>
    <property type="match status" value="1"/>
</dbReference>
<sequence length="463" mass="51859">MDGFVLLLETADTASSHRDTLTEALLDSSVPLYVCGTLDRAREILDKEQQIGNELLLGVLDVGMAQPLVCAQTLAPMAPLAHWSFVGVDAHSPLASQIHSPFSRMGKYFSSERYLSPQDIQKLLEESQQRYNHRDRLANINRQLSVSPRDPLHELKRFTQSADFLNHLFETANEAMIATTVDGTVVQWNLAATHLFGIDSETALNRNVRTVASDQWHDQLPVILAQCLNGADSYMTAELKCRLNSGALREVELKLSQIRDRQDNMLGLSLFVNDISVRKRAQAALNLMNRHLEKLSFQDGLTGVANRRRFDVALEQAWPEARRQQAPISLAIFDLDHFKRYNDCLGHLAGDECLRKVAEILSQTVRRSSDMLARYGGEEFILLLPHTGYQQAKTLMAHCQKRLAEAKLPHPDSPVGDQITFSCGIATIVPDSDDPTPLIQAADQQLYRAKQDGRNRICTDHDG</sequence>
<dbReference type="InterPro" id="IPR000160">
    <property type="entry name" value="GGDEF_dom"/>
</dbReference>
<evidence type="ECO:0000259" key="4">
    <source>
        <dbReference type="PROSITE" id="PS50112"/>
    </source>
</evidence>
<dbReference type="SMART" id="SM00091">
    <property type="entry name" value="PAS"/>
    <property type="match status" value="1"/>
</dbReference>
<keyword evidence="8" id="KW-1185">Reference proteome</keyword>
<dbReference type="CDD" id="cd01949">
    <property type="entry name" value="GGDEF"/>
    <property type="match status" value="1"/>
</dbReference>
<comment type="cofactor">
    <cofactor evidence="1">
        <name>Mg(2+)</name>
        <dbReference type="ChEBI" id="CHEBI:18420"/>
    </cofactor>
</comment>
<dbReference type="PANTHER" id="PTHR45138">
    <property type="entry name" value="REGULATORY COMPONENTS OF SENSORY TRANSDUCTION SYSTEM"/>
    <property type="match status" value="1"/>
</dbReference>
<dbReference type="GO" id="GO:0006355">
    <property type="term" value="P:regulation of DNA-templated transcription"/>
    <property type="evidence" value="ECO:0007669"/>
    <property type="project" value="InterPro"/>
</dbReference>
<dbReference type="PROSITE" id="PS50112">
    <property type="entry name" value="PAS"/>
    <property type="match status" value="1"/>
</dbReference>
<organism evidence="7 8">
    <name type="scientific">Marinobacter lipolyticus SM19</name>
    <dbReference type="NCBI Taxonomy" id="1318628"/>
    <lineage>
        <taxon>Bacteria</taxon>
        <taxon>Pseudomonadati</taxon>
        <taxon>Pseudomonadota</taxon>
        <taxon>Gammaproteobacteria</taxon>
        <taxon>Pseudomonadales</taxon>
        <taxon>Marinobacteraceae</taxon>
        <taxon>Marinobacter</taxon>
    </lineage>
</organism>
<comment type="caution">
    <text evidence="7">The sequence shown here is derived from an EMBL/GenBank/DDBJ whole genome shotgun (WGS) entry which is preliminary data.</text>
</comment>
<dbReference type="SMART" id="SM00267">
    <property type="entry name" value="GGDEF"/>
    <property type="match status" value="1"/>
</dbReference>
<feature type="domain" description="PAC" evidence="5">
    <location>
        <begin position="235"/>
        <end position="287"/>
    </location>
</feature>
<dbReference type="NCBIfam" id="TIGR00229">
    <property type="entry name" value="sensory_box"/>
    <property type="match status" value="1"/>
</dbReference>
<dbReference type="FunFam" id="3.30.70.270:FF:000001">
    <property type="entry name" value="Diguanylate cyclase domain protein"/>
    <property type="match status" value="1"/>
</dbReference>
<dbReference type="STRING" id="1318628.MARLIPOL_15512"/>
<evidence type="ECO:0000313" key="8">
    <source>
        <dbReference type="Proteomes" id="UP000016540"/>
    </source>
</evidence>
<dbReference type="Gene3D" id="3.30.70.270">
    <property type="match status" value="1"/>
</dbReference>
<dbReference type="OrthoDB" id="9812260at2"/>
<dbReference type="InterPro" id="IPR050469">
    <property type="entry name" value="Diguanylate_Cyclase"/>
</dbReference>
<dbReference type="EMBL" id="ASAD01000020">
    <property type="protein sequence ID" value="EON91070.1"/>
    <property type="molecule type" value="Genomic_DNA"/>
</dbReference>
<dbReference type="PANTHER" id="PTHR45138:SF9">
    <property type="entry name" value="DIGUANYLATE CYCLASE DGCM-RELATED"/>
    <property type="match status" value="1"/>
</dbReference>
<dbReference type="Gene3D" id="3.30.450.20">
    <property type="entry name" value="PAS domain"/>
    <property type="match status" value="1"/>
</dbReference>